<dbReference type="STRING" id="1090615.SAMN04515671_3727"/>
<evidence type="ECO:0000313" key="3">
    <source>
        <dbReference type="Proteomes" id="UP000198741"/>
    </source>
</evidence>
<sequence>MTARSIQRRPSDLVATVETLLGRARAEGDAGRPARALALCDRALAVLSADRNGSAELNRSADRAALAARILITSAYQHSGLGDLARAMSALAQAESTDPTQRPAIDGTRAMVLMRAGEDAAALAAFDQAVPGLREADPRLLSTALLNRGWLHMNAGRLAEAEADTAEARAAAHAAGDAWGVHMAAHNLGYIQFLSGDLPGALASMDAAQRALEDPPIGMPALDRARVLLAAGLVTEAAEFGDIAVRDFDRNKALSELPDALIVAAETDLLQGEWQRAQTRARQARRLNAKRGNPNAALLAELTELKAAAAARSGRPNSATTAKAAARRAAQLATALADAGLPADAAVAHLLSAQALLDAGDPDGALDAATAAGPVARDVPLGTRLHIRLVSAELELRRRRQPQGLEHVRRGLDDLADFQSRFGSQDMQSGAAIHGAALARLGLRTALSGGSPAAILQWLERSRAVSTRLPAVHPPADRELAETLGQLRLATIEARTAAVAGHRDPVLERRVADLRRHVRTRSWTVSGSGTAQRPLTLAAVQRLLAADPSGPTVIAYLHGVQETHALVITGRGASHHRLGDWPHLHGLIRRVAADLDLLAAPRIPKPVLTVGRQSLQTALAHLDAELLDVVRTGMTDGPVIVAAVGPMATLPWGLLPSLVGRPVSVSSSVTAAMADVGRPGRAHLRGVLAVAGPDVPGGGAEAAAIAAMHAGAGLLVGAHATGEAVLGQLPDGGLLHVAAHGHHEPDSPLFSSIQLADGPLYGYDIAPNPTRPDHVVLSSCDVGRSDDRPGGEPLGLAAALLRSGVSTVVAGVSRIADDVAASTMIVYHERLLAGDGPAVALATAIATADGAPAPMNCFGSGS</sequence>
<gene>
    <name evidence="2" type="ORF">SAMN04515671_3727</name>
</gene>
<feature type="domain" description="CHAT" evidence="1">
    <location>
        <begin position="622"/>
        <end position="844"/>
    </location>
</feature>
<reference evidence="2 3" key="1">
    <citation type="submission" date="2016-10" db="EMBL/GenBank/DDBJ databases">
        <authorList>
            <person name="de Groot N.N."/>
        </authorList>
    </citation>
    <scope>NUCLEOTIDE SEQUENCE [LARGE SCALE GENOMIC DNA]</scope>
    <source>
        <strain evidence="3">P4-7,KCTC 19426,CECT 7604</strain>
    </source>
</reference>
<dbReference type="RefSeq" id="WP_157695519.1">
    <property type="nucleotide sequence ID" value="NZ_LT629710.1"/>
</dbReference>
<dbReference type="SMART" id="SM00028">
    <property type="entry name" value="TPR"/>
    <property type="match status" value="5"/>
</dbReference>
<accession>A0A1H0RSG3</accession>
<evidence type="ECO:0000259" key="1">
    <source>
        <dbReference type="Pfam" id="PF12770"/>
    </source>
</evidence>
<dbReference type="Gene3D" id="1.25.40.10">
    <property type="entry name" value="Tetratricopeptide repeat domain"/>
    <property type="match status" value="1"/>
</dbReference>
<proteinExistence type="predicted"/>
<dbReference type="InterPro" id="IPR011990">
    <property type="entry name" value="TPR-like_helical_dom_sf"/>
</dbReference>
<dbReference type="SUPFAM" id="SSF48452">
    <property type="entry name" value="TPR-like"/>
    <property type="match status" value="2"/>
</dbReference>
<dbReference type="Pfam" id="PF12770">
    <property type="entry name" value="CHAT"/>
    <property type="match status" value="1"/>
</dbReference>
<dbReference type="InterPro" id="IPR019734">
    <property type="entry name" value="TPR_rpt"/>
</dbReference>
<dbReference type="EMBL" id="LT629710">
    <property type="protein sequence ID" value="SDP32355.1"/>
    <property type="molecule type" value="Genomic_DNA"/>
</dbReference>
<dbReference type="OrthoDB" id="9761935at2"/>
<dbReference type="InterPro" id="IPR024983">
    <property type="entry name" value="CHAT_dom"/>
</dbReference>
<protein>
    <submittedName>
        <fullName evidence="2">CHAT domain-containing protein</fullName>
    </submittedName>
</protein>
<name>A0A1H0RSG3_9ACTN</name>
<dbReference type="Proteomes" id="UP000198741">
    <property type="component" value="Chromosome I"/>
</dbReference>
<dbReference type="AlphaFoldDB" id="A0A1H0RSG3"/>
<evidence type="ECO:0000313" key="2">
    <source>
        <dbReference type="EMBL" id="SDP32355.1"/>
    </source>
</evidence>
<keyword evidence="3" id="KW-1185">Reference proteome</keyword>
<organism evidence="2 3">
    <name type="scientific">Nakamurella panacisegetis</name>
    <dbReference type="NCBI Taxonomy" id="1090615"/>
    <lineage>
        <taxon>Bacteria</taxon>
        <taxon>Bacillati</taxon>
        <taxon>Actinomycetota</taxon>
        <taxon>Actinomycetes</taxon>
        <taxon>Nakamurellales</taxon>
        <taxon>Nakamurellaceae</taxon>
        <taxon>Nakamurella</taxon>
    </lineage>
</organism>